<evidence type="ECO:0000259" key="1">
    <source>
        <dbReference type="Pfam" id="PF15057"/>
    </source>
</evidence>
<keyword evidence="3" id="KW-1185">Reference proteome</keyword>
<organism evidence="2 3">
    <name type="scientific">Labrus bergylta</name>
    <name type="common">ballan wrasse</name>
    <dbReference type="NCBI Taxonomy" id="56723"/>
    <lineage>
        <taxon>Eukaryota</taxon>
        <taxon>Metazoa</taxon>
        <taxon>Chordata</taxon>
        <taxon>Craniata</taxon>
        <taxon>Vertebrata</taxon>
        <taxon>Euteleostomi</taxon>
        <taxon>Actinopterygii</taxon>
        <taxon>Neopterygii</taxon>
        <taxon>Teleostei</taxon>
        <taxon>Neoteleostei</taxon>
        <taxon>Acanthomorphata</taxon>
        <taxon>Eupercaria</taxon>
        <taxon>Labriformes</taxon>
        <taxon>Labridae</taxon>
        <taxon>Labrus</taxon>
    </lineage>
</organism>
<dbReference type="Ensembl" id="ENSLBET00000004043.1">
    <property type="protein sequence ID" value="ENSLBEP00000003837.1"/>
    <property type="gene ID" value="ENSLBEG00000002963.1"/>
</dbReference>
<dbReference type="Proteomes" id="UP000261660">
    <property type="component" value="Unplaced"/>
</dbReference>
<evidence type="ECO:0000313" key="2">
    <source>
        <dbReference type="Ensembl" id="ENSLBEP00000003837.1"/>
    </source>
</evidence>
<accession>A0A3Q3E952</accession>
<evidence type="ECO:0000313" key="3">
    <source>
        <dbReference type="Proteomes" id="UP000261660"/>
    </source>
</evidence>
<name>A0A3Q3E952_9LABR</name>
<dbReference type="AlphaFoldDB" id="A0A3Q3E952"/>
<dbReference type="Pfam" id="PF15057">
    <property type="entry name" value="DUF4537"/>
    <property type="match status" value="1"/>
</dbReference>
<reference evidence="2" key="2">
    <citation type="submission" date="2025-09" db="UniProtKB">
        <authorList>
            <consortium name="Ensembl"/>
        </authorList>
    </citation>
    <scope>IDENTIFICATION</scope>
</reference>
<dbReference type="PANTHER" id="PTHR14343:SF3">
    <property type="entry name" value="SIMILAR TO PREDICTED GENE ICRFP703B1614Q5.5"/>
    <property type="match status" value="1"/>
</dbReference>
<protein>
    <recommendedName>
        <fullName evidence="1">DUF4537 domain-containing protein</fullName>
    </recommendedName>
</protein>
<dbReference type="InterPro" id="IPR032770">
    <property type="entry name" value="DUF4537"/>
</dbReference>
<reference evidence="2" key="1">
    <citation type="submission" date="2025-08" db="UniProtKB">
        <authorList>
            <consortium name="Ensembl"/>
        </authorList>
    </citation>
    <scope>IDENTIFICATION</scope>
</reference>
<feature type="domain" description="DUF4537" evidence="1">
    <location>
        <begin position="64"/>
        <end position="137"/>
    </location>
</feature>
<dbReference type="PANTHER" id="PTHR14343">
    <property type="entry name" value="VWFA DOMAIN-CONTAINING PROTEIN"/>
    <property type="match status" value="1"/>
</dbReference>
<dbReference type="GeneTree" id="ENSGT00940000174915"/>
<sequence length="148" mass="16003">VLPSVTRPVTPSTCSAQELCPPWTQVLSFFLTSPRCSLGNPLQPCSSFLQPGLTLSGQQFYPGCRVLARREMDGLYYLGALIHPGLGFVPSQRQLACSLDMVTHTRALTSCLVPGDPVLSPWEPDLIRHGPGRLMAATERRDVLGGLG</sequence>
<dbReference type="InParanoid" id="A0A3Q3E952"/>
<proteinExistence type="predicted"/>